<dbReference type="InterPro" id="IPR000608">
    <property type="entry name" value="UBC"/>
</dbReference>
<organism evidence="7 8">
    <name type="scientific">Amphimedon queenslandica</name>
    <name type="common">Sponge</name>
    <dbReference type="NCBI Taxonomy" id="400682"/>
    <lineage>
        <taxon>Eukaryota</taxon>
        <taxon>Metazoa</taxon>
        <taxon>Porifera</taxon>
        <taxon>Demospongiae</taxon>
        <taxon>Heteroscleromorpha</taxon>
        <taxon>Haplosclerida</taxon>
        <taxon>Niphatidae</taxon>
        <taxon>Amphimedon</taxon>
    </lineage>
</organism>
<feature type="region of interest" description="Disordered" evidence="5">
    <location>
        <begin position="32"/>
        <end position="53"/>
    </location>
</feature>
<dbReference type="Gene3D" id="3.10.110.10">
    <property type="entry name" value="Ubiquitin Conjugating Enzyme"/>
    <property type="match status" value="1"/>
</dbReference>
<reference evidence="7" key="2">
    <citation type="submission" date="2024-06" db="UniProtKB">
        <authorList>
            <consortium name="EnsemblMetazoa"/>
        </authorList>
    </citation>
    <scope>IDENTIFICATION</scope>
</reference>
<dbReference type="GeneID" id="100638533"/>
<dbReference type="GO" id="GO:0005524">
    <property type="term" value="F:ATP binding"/>
    <property type="evidence" value="ECO:0007669"/>
    <property type="project" value="UniProtKB-UniRule"/>
</dbReference>
<dbReference type="Proteomes" id="UP000007879">
    <property type="component" value="Unassembled WGS sequence"/>
</dbReference>
<dbReference type="InterPro" id="IPR016135">
    <property type="entry name" value="UBQ-conjugating_enzyme/RWD"/>
</dbReference>
<evidence type="ECO:0000259" key="6">
    <source>
        <dbReference type="PROSITE" id="PS50127"/>
    </source>
</evidence>
<dbReference type="InterPro" id="IPR050113">
    <property type="entry name" value="Ub_conjugating_enzyme"/>
</dbReference>
<keyword evidence="8" id="KW-1185">Reference proteome</keyword>
<dbReference type="InterPro" id="IPR023313">
    <property type="entry name" value="UBQ-conjugating_AS"/>
</dbReference>
<keyword evidence="1" id="KW-0808">Transferase</keyword>
<feature type="active site" description="Glycyl thioester intermediate" evidence="3">
    <location>
        <position position="208"/>
    </location>
</feature>
<evidence type="ECO:0000256" key="3">
    <source>
        <dbReference type="PROSITE-ProRule" id="PRU10133"/>
    </source>
</evidence>
<dbReference type="EnsemblMetazoa" id="XM_020006090.1">
    <property type="protein sequence ID" value="XP_019861649.1"/>
    <property type="gene ID" value="LOC100638533"/>
</dbReference>
<dbReference type="AlphaFoldDB" id="A0AAN0JXK7"/>
<comment type="similarity">
    <text evidence="4">Belongs to the ubiquitin-conjugating enzyme family.</text>
</comment>
<protein>
    <recommendedName>
        <fullName evidence="6">UBC core domain-containing protein</fullName>
    </recommendedName>
</protein>
<dbReference type="KEGG" id="aqu:100638533"/>
<feature type="domain" description="UBC core" evidence="6">
    <location>
        <begin position="123"/>
        <end position="252"/>
    </location>
</feature>
<dbReference type="PROSITE" id="PS00183">
    <property type="entry name" value="UBC_1"/>
    <property type="match status" value="1"/>
</dbReference>
<dbReference type="PANTHER" id="PTHR24067">
    <property type="entry name" value="UBIQUITIN-CONJUGATING ENZYME E2"/>
    <property type="match status" value="1"/>
</dbReference>
<dbReference type="RefSeq" id="XP_019861649.1">
    <property type="nucleotide sequence ID" value="XM_020006090.1"/>
</dbReference>
<dbReference type="PROSITE" id="PS50127">
    <property type="entry name" value="UBC_2"/>
    <property type="match status" value="1"/>
</dbReference>
<name>A0AAN0JXK7_AMPQE</name>
<evidence type="ECO:0000313" key="7">
    <source>
        <dbReference type="EnsemblMetazoa" id="XP_019861649.1"/>
    </source>
</evidence>
<evidence type="ECO:0000313" key="8">
    <source>
        <dbReference type="Proteomes" id="UP000007879"/>
    </source>
</evidence>
<evidence type="ECO:0000256" key="4">
    <source>
        <dbReference type="RuleBase" id="RU362109"/>
    </source>
</evidence>
<evidence type="ECO:0000256" key="2">
    <source>
        <dbReference type="ARBA" id="ARBA00022786"/>
    </source>
</evidence>
<keyword evidence="4" id="KW-0547">Nucleotide-binding</keyword>
<keyword evidence="4" id="KW-0067">ATP-binding</keyword>
<reference evidence="8" key="1">
    <citation type="journal article" date="2010" name="Nature">
        <title>The Amphimedon queenslandica genome and the evolution of animal complexity.</title>
        <authorList>
            <person name="Srivastava M."/>
            <person name="Simakov O."/>
            <person name="Chapman J."/>
            <person name="Fahey B."/>
            <person name="Gauthier M.E."/>
            <person name="Mitros T."/>
            <person name="Richards G.S."/>
            <person name="Conaco C."/>
            <person name="Dacre M."/>
            <person name="Hellsten U."/>
            <person name="Larroux C."/>
            <person name="Putnam N.H."/>
            <person name="Stanke M."/>
            <person name="Adamska M."/>
            <person name="Darling A."/>
            <person name="Degnan S.M."/>
            <person name="Oakley T.H."/>
            <person name="Plachetzki D.C."/>
            <person name="Zhai Y."/>
            <person name="Adamski M."/>
            <person name="Calcino A."/>
            <person name="Cummins S.F."/>
            <person name="Goodstein D.M."/>
            <person name="Harris C."/>
            <person name="Jackson D.J."/>
            <person name="Leys S.P."/>
            <person name="Shu S."/>
            <person name="Woodcroft B.J."/>
            <person name="Vervoort M."/>
            <person name="Kosik K.S."/>
            <person name="Manning G."/>
            <person name="Degnan B.M."/>
            <person name="Rokhsar D.S."/>
        </authorList>
    </citation>
    <scope>NUCLEOTIDE SEQUENCE [LARGE SCALE GENOMIC DNA]</scope>
</reference>
<dbReference type="SMART" id="SM00212">
    <property type="entry name" value="UBCc"/>
    <property type="match status" value="1"/>
</dbReference>
<dbReference type="Pfam" id="PF00179">
    <property type="entry name" value="UQ_con"/>
    <property type="match status" value="1"/>
</dbReference>
<dbReference type="GO" id="GO:0016740">
    <property type="term" value="F:transferase activity"/>
    <property type="evidence" value="ECO:0007669"/>
    <property type="project" value="UniProtKB-KW"/>
</dbReference>
<sequence>MRLSARHRHILVSSVHCPGDRLYRPPPVIPVTGGKDPGGMNSTGVPIASPTARPTRQPRTLLWVESGTLVAAIFSFIYLDHACIGTPTHNYRRGYKRCGLPIHDQIDSCQCQKEIIMATNSSTSLQRLAGELKSLHQEPVEGFLVTLPAEEDLYTWHVAIFGPPDTPYQGGYFKAEMRFPQEYPYSPPRLKFLTPLLHPNVYSDGELCVSILHSPGEDMLSGELPQERWNPTQSVRYGYLLLERCMKRSVLI</sequence>
<evidence type="ECO:0000256" key="5">
    <source>
        <dbReference type="SAM" id="MobiDB-lite"/>
    </source>
</evidence>
<keyword evidence="2 4" id="KW-0833">Ubl conjugation pathway</keyword>
<accession>A0AAN0JXK7</accession>
<proteinExistence type="inferred from homology"/>
<dbReference type="SUPFAM" id="SSF54495">
    <property type="entry name" value="UBC-like"/>
    <property type="match status" value="1"/>
</dbReference>
<evidence type="ECO:0000256" key="1">
    <source>
        <dbReference type="ARBA" id="ARBA00022679"/>
    </source>
</evidence>